<dbReference type="EMBL" id="CM042020">
    <property type="protein sequence ID" value="KAI3822523.1"/>
    <property type="molecule type" value="Genomic_DNA"/>
</dbReference>
<sequence length="98" mass="10474">MVPGRGVVLCSGERKVFRRGSKAWVSAGQKEIMSGSSEGGSVISQSWFGGPSDDNDVLARVKASVHISLTFVDWSAVVRRGFATDSSGQEMRVPMGRV</sequence>
<comment type="caution">
    <text evidence="1">The sequence shown here is derived from an EMBL/GenBank/DDBJ whole genome shotgun (WGS) entry which is preliminary data.</text>
</comment>
<organism evidence="1 2">
    <name type="scientific">Smallanthus sonchifolius</name>
    <dbReference type="NCBI Taxonomy" id="185202"/>
    <lineage>
        <taxon>Eukaryota</taxon>
        <taxon>Viridiplantae</taxon>
        <taxon>Streptophyta</taxon>
        <taxon>Embryophyta</taxon>
        <taxon>Tracheophyta</taxon>
        <taxon>Spermatophyta</taxon>
        <taxon>Magnoliopsida</taxon>
        <taxon>eudicotyledons</taxon>
        <taxon>Gunneridae</taxon>
        <taxon>Pentapetalae</taxon>
        <taxon>asterids</taxon>
        <taxon>campanulids</taxon>
        <taxon>Asterales</taxon>
        <taxon>Asteraceae</taxon>
        <taxon>Asteroideae</taxon>
        <taxon>Heliantheae alliance</taxon>
        <taxon>Millerieae</taxon>
        <taxon>Smallanthus</taxon>
    </lineage>
</organism>
<evidence type="ECO:0000313" key="2">
    <source>
        <dbReference type="Proteomes" id="UP001056120"/>
    </source>
</evidence>
<proteinExistence type="predicted"/>
<reference evidence="2" key="1">
    <citation type="journal article" date="2022" name="Mol. Ecol. Resour.">
        <title>The genomes of chicory, endive, great burdock and yacon provide insights into Asteraceae palaeo-polyploidization history and plant inulin production.</title>
        <authorList>
            <person name="Fan W."/>
            <person name="Wang S."/>
            <person name="Wang H."/>
            <person name="Wang A."/>
            <person name="Jiang F."/>
            <person name="Liu H."/>
            <person name="Zhao H."/>
            <person name="Xu D."/>
            <person name="Zhang Y."/>
        </authorList>
    </citation>
    <scope>NUCLEOTIDE SEQUENCE [LARGE SCALE GENOMIC DNA]</scope>
    <source>
        <strain evidence="2">cv. Yunnan</strain>
    </source>
</reference>
<dbReference type="Proteomes" id="UP001056120">
    <property type="component" value="Linkage Group LG03"/>
</dbReference>
<evidence type="ECO:0000313" key="1">
    <source>
        <dbReference type="EMBL" id="KAI3822523.1"/>
    </source>
</evidence>
<accession>A0ACB9JR70</accession>
<name>A0ACB9JR70_9ASTR</name>
<reference evidence="1 2" key="2">
    <citation type="journal article" date="2022" name="Mol. Ecol. Resour.">
        <title>The genomes of chicory, endive, great burdock and yacon provide insights into Asteraceae paleo-polyploidization history and plant inulin production.</title>
        <authorList>
            <person name="Fan W."/>
            <person name="Wang S."/>
            <person name="Wang H."/>
            <person name="Wang A."/>
            <person name="Jiang F."/>
            <person name="Liu H."/>
            <person name="Zhao H."/>
            <person name="Xu D."/>
            <person name="Zhang Y."/>
        </authorList>
    </citation>
    <scope>NUCLEOTIDE SEQUENCE [LARGE SCALE GENOMIC DNA]</scope>
    <source>
        <strain evidence="2">cv. Yunnan</strain>
        <tissue evidence="1">Leaves</tissue>
    </source>
</reference>
<gene>
    <name evidence="1" type="ORF">L1987_10114</name>
</gene>
<keyword evidence="2" id="KW-1185">Reference proteome</keyword>
<protein>
    <submittedName>
        <fullName evidence="1">Uncharacterized protein</fullName>
    </submittedName>
</protein>